<sequence length="271" mass="29160">MIKRMKNKLFATLCVAALTLGAVVPSTFNSVHAAGTPKTVYVDVEKNVLGQAPILQPVAVTLDDSSTILDATKQAAGAANVSSVSSGYGNYVNGFADTSDTQAVFNKNYKYYKNVKDATKGIVFTSTAAQPIITDANWLREKECSGISGWMFTVQNTDNNAGNYYSADTKLADLPSDAVIRWEFSAAMGADIGLNAYLPTQTKADGYYDWNTAAYTSPFFTRANKTTLIKAMAKHSNKTDAAYTNALNDLKNLTISQADVDDDMDVSGNLK</sequence>
<dbReference type="Proteomes" id="UP000622687">
    <property type="component" value="Unassembled WGS sequence"/>
</dbReference>
<keyword evidence="3" id="KW-1185">Reference proteome</keyword>
<dbReference type="AlphaFoldDB" id="A0A934M5C4"/>
<keyword evidence="1" id="KW-0732">Signal</keyword>
<organism evidence="2 3">
    <name type="scientific">Clostridium aciditolerans</name>
    <dbReference type="NCBI Taxonomy" id="339861"/>
    <lineage>
        <taxon>Bacteria</taxon>
        <taxon>Bacillati</taxon>
        <taxon>Bacillota</taxon>
        <taxon>Clostridia</taxon>
        <taxon>Eubacteriales</taxon>
        <taxon>Clostridiaceae</taxon>
        <taxon>Clostridium</taxon>
    </lineage>
</organism>
<gene>
    <name evidence="2" type="ORF">I6U51_04040</name>
</gene>
<name>A0A934M5C4_9CLOT</name>
<feature type="chain" id="PRO_5037696241" evidence="1">
    <location>
        <begin position="34"/>
        <end position="271"/>
    </location>
</feature>
<feature type="signal peptide" evidence="1">
    <location>
        <begin position="1"/>
        <end position="33"/>
    </location>
</feature>
<protein>
    <submittedName>
        <fullName evidence="2">Uncharacterized protein</fullName>
    </submittedName>
</protein>
<reference evidence="2" key="1">
    <citation type="submission" date="2020-12" db="EMBL/GenBank/DDBJ databases">
        <title>Clostridium thailandense sp. nov., a novel acetogenic bacterium isolated from peat land soil in Thailand.</title>
        <authorList>
            <person name="Chaikitkaew S."/>
            <person name="Birkeland N.K."/>
        </authorList>
    </citation>
    <scope>NUCLEOTIDE SEQUENCE</scope>
    <source>
        <strain evidence="2">DSM 17425</strain>
    </source>
</reference>
<dbReference type="RefSeq" id="WP_211141313.1">
    <property type="nucleotide sequence ID" value="NZ_JAEEGB010000005.1"/>
</dbReference>
<accession>A0A934M5C4</accession>
<dbReference type="EMBL" id="JAEEGB010000005">
    <property type="protein sequence ID" value="MBI6871876.1"/>
    <property type="molecule type" value="Genomic_DNA"/>
</dbReference>
<evidence type="ECO:0000313" key="2">
    <source>
        <dbReference type="EMBL" id="MBI6871876.1"/>
    </source>
</evidence>
<proteinExistence type="predicted"/>
<evidence type="ECO:0000256" key="1">
    <source>
        <dbReference type="SAM" id="SignalP"/>
    </source>
</evidence>
<comment type="caution">
    <text evidence="2">The sequence shown here is derived from an EMBL/GenBank/DDBJ whole genome shotgun (WGS) entry which is preliminary data.</text>
</comment>
<evidence type="ECO:0000313" key="3">
    <source>
        <dbReference type="Proteomes" id="UP000622687"/>
    </source>
</evidence>